<feature type="domain" description="Peptidase S54 rhomboid" evidence="6">
    <location>
        <begin position="129"/>
        <end position="170"/>
    </location>
</feature>
<dbReference type="Gene3D" id="1.20.1540.10">
    <property type="entry name" value="Rhomboid-like"/>
    <property type="match status" value="1"/>
</dbReference>
<gene>
    <name evidence="7" type="ORF">TSUD_198230</name>
</gene>
<evidence type="ECO:0000256" key="2">
    <source>
        <dbReference type="ARBA" id="ARBA00009045"/>
    </source>
</evidence>
<sequence>MNLPHSKKRDSFSTRLGKTLVSFKENGGFFLFFLPTSILARLKFCVKSGFAEVLVLICWCCLDELIVGLGMALQGKGNITTGASWRVIVVKFCSSTVGGNDKGNETEMIGLQEWLAPQERKKVANSSYWKHLSSNLFFLYIFGKLVEEKGGSFALWLSYILTGVGANLVS</sequence>
<dbReference type="Proteomes" id="UP000242715">
    <property type="component" value="Unassembled WGS sequence"/>
</dbReference>
<keyword evidence="8" id="KW-1185">Reference proteome</keyword>
<evidence type="ECO:0000313" key="8">
    <source>
        <dbReference type="Proteomes" id="UP000242715"/>
    </source>
</evidence>
<dbReference type="InterPro" id="IPR035952">
    <property type="entry name" value="Rhomboid-like_sf"/>
</dbReference>
<evidence type="ECO:0000313" key="7">
    <source>
        <dbReference type="EMBL" id="GAU48165.1"/>
    </source>
</evidence>
<dbReference type="SUPFAM" id="SSF144091">
    <property type="entry name" value="Rhomboid-like"/>
    <property type="match status" value="1"/>
</dbReference>
<dbReference type="AlphaFoldDB" id="A0A2Z6PF04"/>
<protein>
    <recommendedName>
        <fullName evidence="6">Peptidase S54 rhomboid domain-containing protein</fullName>
    </recommendedName>
</protein>
<comment type="subcellular location">
    <subcellularLocation>
        <location evidence="1">Membrane</location>
        <topology evidence="1">Multi-pass membrane protein</topology>
    </subcellularLocation>
</comment>
<evidence type="ECO:0000256" key="5">
    <source>
        <dbReference type="ARBA" id="ARBA00023136"/>
    </source>
</evidence>
<proteinExistence type="inferred from homology"/>
<name>A0A2Z6PF04_TRISU</name>
<keyword evidence="3" id="KW-0812">Transmembrane</keyword>
<evidence type="ECO:0000256" key="3">
    <source>
        <dbReference type="ARBA" id="ARBA00022692"/>
    </source>
</evidence>
<keyword evidence="5" id="KW-0472">Membrane</keyword>
<organism evidence="7 8">
    <name type="scientific">Trifolium subterraneum</name>
    <name type="common">Subterranean clover</name>
    <dbReference type="NCBI Taxonomy" id="3900"/>
    <lineage>
        <taxon>Eukaryota</taxon>
        <taxon>Viridiplantae</taxon>
        <taxon>Streptophyta</taxon>
        <taxon>Embryophyta</taxon>
        <taxon>Tracheophyta</taxon>
        <taxon>Spermatophyta</taxon>
        <taxon>Magnoliopsida</taxon>
        <taxon>eudicotyledons</taxon>
        <taxon>Gunneridae</taxon>
        <taxon>Pentapetalae</taxon>
        <taxon>rosids</taxon>
        <taxon>fabids</taxon>
        <taxon>Fabales</taxon>
        <taxon>Fabaceae</taxon>
        <taxon>Papilionoideae</taxon>
        <taxon>50 kb inversion clade</taxon>
        <taxon>NPAAA clade</taxon>
        <taxon>Hologalegina</taxon>
        <taxon>IRL clade</taxon>
        <taxon>Trifolieae</taxon>
        <taxon>Trifolium</taxon>
    </lineage>
</organism>
<dbReference type="PANTHER" id="PTHR43066">
    <property type="entry name" value="RHOMBOID-RELATED PROTEIN"/>
    <property type="match status" value="1"/>
</dbReference>
<dbReference type="PANTHER" id="PTHR43066:SF5">
    <property type="entry name" value="RHOMBOID-LIKE PROTEIN 11, CHLOROPLASTIC-RELATED"/>
    <property type="match status" value="1"/>
</dbReference>
<dbReference type="GO" id="GO:0004252">
    <property type="term" value="F:serine-type endopeptidase activity"/>
    <property type="evidence" value="ECO:0007669"/>
    <property type="project" value="InterPro"/>
</dbReference>
<comment type="similarity">
    <text evidence="2">Belongs to the peptidase S54 family.</text>
</comment>
<dbReference type="InterPro" id="IPR022764">
    <property type="entry name" value="Peptidase_S54_rhomboid_dom"/>
</dbReference>
<evidence type="ECO:0000259" key="6">
    <source>
        <dbReference type="Pfam" id="PF01694"/>
    </source>
</evidence>
<dbReference type="OrthoDB" id="418595at2759"/>
<keyword evidence="4" id="KW-1133">Transmembrane helix</keyword>
<dbReference type="Pfam" id="PF01694">
    <property type="entry name" value="Rhomboid"/>
    <property type="match status" value="1"/>
</dbReference>
<accession>A0A2Z6PF04</accession>
<dbReference type="GO" id="GO:0016020">
    <property type="term" value="C:membrane"/>
    <property type="evidence" value="ECO:0007669"/>
    <property type="project" value="UniProtKB-SubCell"/>
</dbReference>
<dbReference type="EMBL" id="DF974388">
    <property type="protein sequence ID" value="GAU48165.1"/>
    <property type="molecule type" value="Genomic_DNA"/>
</dbReference>
<evidence type="ECO:0000256" key="4">
    <source>
        <dbReference type="ARBA" id="ARBA00022989"/>
    </source>
</evidence>
<evidence type="ECO:0000256" key="1">
    <source>
        <dbReference type="ARBA" id="ARBA00004141"/>
    </source>
</evidence>
<reference evidence="8" key="1">
    <citation type="journal article" date="2017" name="Front. Plant Sci.">
        <title>Climate Clever Clovers: New Paradigm to Reduce the Environmental Footprint of Ruminants by Breeding Low Methanogenic Forages Utilizing Haplotype Variation.</title>
        <authorList>
            <person name="Kaur P."/>
            <person name="Appels R."/>
            <person name="Bayer P.E."/>
            <person name="Keeble-Gagnere G."/>
            <person name="Wang J."/>
            <person name="Hirakawa H."/>
            <person name="Shirasawa K."/>
            <person name="Vercoe P."/>
            <person name="Stefanova K."/>
            <person name="Durmic Z."/>
            <person name="Nichols P."/>
            <person name="Revell C."/>
            <person name="Isobe S.N."/>
            <person name="Edwards D."/>
            <person name="Erskine W."/>
        </authorList>
    </citation>
    <scope>NUCLEOTIDE SEQUENCE [LARGE SCALE GENOMIC DNA]</scope>
    <source>
        <strain evidence="8">cv. Daliak</strain>
    </source>
</reference>